<dbReference type="AlphaFoldDB" id="A0A264W158"/>
<dbReference type="Proteomes" id="UP000217065">
    <property type="component" value="Unassembled WGS sequence"/>
</dbReference>
<dbReference type="InterPro" id="IPR047650">
    <property type="entry name" value="Transpos_IS110"/>
</dbReference>
<proteinExistence type="predicted"/>
<comment type="caution">
    <text evidence="4">The sequence shown here is derived from an EMBL/GenBank/DDBJ whole genome shotgun (WGS) entry which is preliminary data.</text>
</comment>
<dbReference type="Pfam" id="PF02371">
    <property type="entry name" value="Transposase_20"/>
    <property type="match status" value="1"/>
</dbReference>
<dbReference type="PANTHER" id="PTHR33055">
    <property type="entry name" value="TRANSPOSASE FOR INSERTION SEQUENCE ELEMENT IS1111A"/>
    <property type="match status" value="1"/>
</dbReference>
<dbReference type="Pfam" id="PF01548">
    <property type="entry name" value="DEDD_Tnp_IS110"/>
    <property type="match status" value="1"/>
</dbReference>
<keyword evidence="5" id="KW-1185">Reference proteome</keyword>
<feature type="domain" description="Transposase IS116/IS110/IS902 C-terminal" evidence="3">
    <location>
        <begin position="288"/>
        <end position="371"/>
    </location>
</feature>
<protein>
    <submittedName>
        <fullName evidence="4">IS110 family transposase</fullName>
    </submittedName>
</protein>
<dbReference type="GO" id="GO:0003677">
    <property type="term" value="F:DNA binding"/>
    <property type="evidence" value="ECO:0007669"/>
    <property type="project" value="InterPro"/>
</dbReference>
<dbReference type="GO" id="GO:0004803">
    <property type="term" value="F:transposase activity"/>
    <property type="evidence" value="ECO:0007669"/>
    <property type="project" value="InterPro"/>
</dbReference>
<evidence type="ECO:0000313" key="4">
    <source>
        <dbReference type="EMBL" id="OZS77328.1"/>
    </source>
</evidence>
<evidence type="ECO:0000259" key="3">
    <source>
        <dbReference type="Pfam" id="PF02371"/>
    </source>
</evidence>
<feature type="domain" description="Transposase IS110-like N-terminal" evidence="2">
    <location>
        <begin position="19"/>
        <end position="179"/>
    </location>
</feature>
<dbReference type="NCBIfam" id="NF033542">
    <property type="entry name" value="transpos_IS110"/>
    <property type="match status" value="1"/>
</dbReference>
<dbReference type="InterPro" id="IPR003346">
    <property type="entry name" value="Transposase_20"/>
</dbReference>
<evidence type="ECO:0000259" key="2">
    <source>
        <dbReference type="Pfam" id="PF01548"/>
    </source>
</evidence>
<sequence>MNRNMNNRINQVDENTLVIGIDIAKKLHYACAMDDRGRVLKKSFGLSQDLEGFQKLLTEIQALMSQFAKSQVVVGFEPTGHYWMNLSAFLVEAEIPFVMVNPMHVNRTKELDDNSQTKNDKKDARVIASLIRDGRFSFPRILQGVDAELRTGNNNRKALKKEMVAIQNRMIRWIDIYFPEFSTIFKSFGKVACELLEHTPFPSDLTRISEAEMIQIYEDNPAVHTVPKKKLILLREKASVSIGVRESQETARFEIRRLVRNYKQCLQDLEVLEERLIDLAKQLPDFEYITSIRGIGENTAVEILAEVGPLSNYQHPEQIKKLAGLSLRENSSGQHTGKKSITKRGRSSLRATLYKTILPLISNNKTFRELYDYYTKRQDNPLKNKQAMVVLCGKLIKIIHALCTKRRQFDAEKMMRDIHSLLPAA</sequence>
<evidence type="ECO:0000313" key="5">
    <source>
        <dbReference type="Proteomes" id="UP000217065"/>
    </source>
</evidence>
<dbReference type="EMBL" id="NOKQ01000264">
    <property type="protein sequence ID" value="OZS77328.1"/>
    <property type="molecule type" value="Genomic_DNA"/>
</dbReference>
<accession>A0A264W158</accession>
<gene>
    <name evidence="4" type="ORF">CF394_11935</name>
</gene>
<dbReference type="InterPro" id="IPR002525">
    <property type="entry name" value="Transp_IS110-like_N"/>
</dbReference>
<dbReference type="OrthoDB" id="9790935at2"/>
<dbReference type="GO" id="GO:0006313">
    <property type="term" value="P:DNA transposition"/>
    <property type="evidence" value="ECO:0007669"/>
    <property type="project" value="InterPro"/>
</dbReference>
<organism evidence="4 5">
    <name type="scientific">Tetzosporium hominis</name>
    <dbReference type="NCBI Taxonomy" id="2020506"/>
    <lineage>
        <taxon>Bacteria</taxon>
        <taxon>Bacillati</taxon>
        <taxon>Bacillota</taxon>
        <taxon>Bacilli</taxon>
        <taxon>Bacillales</taxon>
        <taxon>Caryophanaceae</taxon>
        <taxon>Tetzosporium</taxon>
    </lineage>
</organism>
<dbReference type="PANTHER" id="PTHR33055:SF15">
    <property type="entry name" value="TRANSPOSASE-RELATED"/>
    <property type="match status" value="1"/>
</dbReference>
<feature type="coiled-coil region" evidence="1">
    <location>
        <begin position="255"/>
        <end position="282"/>
    </location>
</feature>
<evidence type="ECO:0000256" key="1">
    <source>
        <dbReference type="SAM" id="Coils"/>
    </source>
</evidence>
<reference evidence="4 5" key="1">
    <citation type="submission" date="2017-07" db="EMBL/GenBank/DDBJ databases">
        <title>Tetzosporium hominis gen.nov. sp.nov.</title>
        <authorList>
            <person name="Tetz G."/>
            <person name="Tetz V."/>
        </authorList>
    </citation>
    <scope>NUCLEOTIDE SEQUENCE [LARGE SCALE GENOMIC DNA]</scope>
    <source>
        <strain evidence="4 5">VT-49</strain>
    </source>
</reference>
<keyword evidence="1" id="KW-0175">Coiled coil</keyword>
<name>A0A264W158_9BACL</name>